<dbReference type="Proteomes" id="UP000193558">
    <property type="component" value="Unassembled WGS sequence"/>
</dbReference>
<dbReference type="OrthoDB" id="583051at2"/>
<comment type="caution">
    <text evidence="1">The sequence shown here is derived from an EMBL/GenBank/DDBJ whole genome shotgun (WGS) entry which is preliminary data.</text>
</comment>
<evidence type="ECO:0000313" key="2">
    <source>
        <dbReference type="Proteomes" id="UP000193558"/>
    </source>
</evidence>
<dbReference type="RefSeq" id="WP_084937416.1">
    <property type="nucleotide sequence ID" value="NZ_MLFR01000035.1"/>
</dbReference>
<accession>A0A1X1CQJ1</accession>
<dbReference type="Gene3D" id="3.10.450.50">
    <property type="match status" value="1"/>
</dbReference>
<gene>
    <name evidence="1" type="ORF">HA51_23070</name>
</gene>
<name>A0A1X1CQJ1_9GAMM</name>
<dbReference type="EMBL" id="MLFR01000035">
    <property type="protein sequence ID" value="ORM66662.1"/>
    <property type="molecule type" value="Genomic_DNA"/>
</dbReference>
<reference evidence="1 2" key="1">
    <citation type="journal article" date="2017" name="Antonie Van Leeuwenhoek">
        <title>Phylogenomic resolution of the bacterial genus Pantoea and its relationship with Erwinia and Tatumella.</title>
        <authorList>
            <person name="Palmer M."/>
            <person name="Steenkamp E.T."/>
            <person name="Coetzee M.P."/>
            <person name="Chan W.Y."/>
            <person name="van Zyl E."/>
            <person name="De Maayer P."/>
            <person name="Coutinho T.A."/>
            <person name="Blom J."/>
            <person name="Smits T.H."/>
            <person name="Duffy B."/>
            <person name="Venter S.N."/>
        </authorList>
    </citation>
    <scope>NUCLEOTIDE SEQUENCE [LARGE SCALE GENOMIC DNA]</scope>
    <source>
        <strain evidence="1 2">LMG 26275</strain>
    </source>
</reference>
<organism evidence="1 2">
    <name type="scientific">Pantoea rwandensis</name>
    <dbReference type="NCBI Taxonomy" id="1076550"/>
    <lineage>
        <taxon>Bacteria</taxon>
        <taxon>Pseudomonadati</taxon>
        <taxon>Pseudomonadota</taxon>
        <taxon>Gammaproteobacteria</taxon>
        <taxon>Enterobacterales</taxon>
        <taxon>Erwiniaceae</taxon>
        <taxon>Pantoea</taxon>
    </lineage>
</organism>
<proteinExistence type="predicted"/>
<dbReference type="InterPro" id="IPR004027">
    <property type="entry name" value="SEC_C_motif"/>
</dbReference>
<dbReference type="AlphaFoldDB" id="A0A1X1CQJ1"/>
<dbReference type="SUPFAM" id="SSF103642">
    <property type="entry name" value="Sec-C motif"/>
    <property type="match status" value="1"/>
</dbReference>
<sequence>MSKIGRNTECWCGSGKKYKKCHSGRDKQVPLSRGDAQGVLSLFSNVSKCSVPEGVKHECQTRIVKAHTLSKGNSLKAIAHEGHVLGLKHGLSSLERNSGRLTLERIGINQASTFTGFCSYHDKELFSCVEDESFKETKKQCTMLAYRPLMREVYVKEANYKVMQELRGFDRGFSFSEQLAWAKISNVNINGAKLSLADLNYIKNRVESSIEDHSFDALNHLILHLEHVPRIMACGIHGPIVDIFGNGLQEITSLDDKRPAYMTVNLLALDDNGYMIFSWLPEDGEVAMKFIESIKNCSLDILGDRLTNYIFTFFENIFVSSMWWESLGEKQERINELMMQGVIMHVYDLSMIENESYHYNAINVRGIVELY</sequence>
<dbReference type="Pfam" id="PF02810">
    <property type="entry name" value="SEC-C"/>
    <property type="match status" value="1"/>
</dbReference>
<evidence type="ECO:0000313" key="1">
    <source>
        <dbReference type="EMBL" id="ORM66662.1"/>
    </source>
</evidence>
<protein>
    <submittedName>
        <fullName evidence="1">Zinc chelation protein SecC</fullName>
    </submittedName>
</protein>